<proteinExistence type="predicted"/>
<dbReference type="AlphaFoldDB" id="A0A0D2CBX6"/>
<feature type="compositionally biased region" description="Basic and acidic residues" evidence="1">
    <location>
        <begin position="78"/>
        <end position="100"/>
    </location>
</feature>
<accession>A0A0D2CBX6</accession>
<feature type="compositionally biased region" description="Basic and acidic residues" evidence="1">
    <location>
        <begin position="58"/>
        <end position="70"/>
    </location>
</feature>
<evidence type="ECO:0000313" key="2">
    <source>
        <dbReference type="EMBL" id="KIW28568.1"/>
    </source>
</evidence>
<evidence type="ECO:0000313" key="3">
    <source>
        <dbReference type="Proteomes" id="UP000054466"/>
    </source>
</evidence>
<name>A0A0D2CBX6_9EURO</name>
<keyword evidence="3" id="KW-1185">Reference proteome</keyword>
<dbReference type="OrthoDB" id="4151650at2759"/>
<dbReference type="Proteomes" id="UP000054466">
    <property type="component" value="Unassembled WGS sequence"/>
</dbReference>
<dbReference type="EMBL" id="KN847043">
    <property type="protein sequence ID" value="KIW28568.1"/>
    <property type="molecule type" value="Genomic_DNA"/>
</dbReference>
<sequence>MKPSLVTQLAKPRLTALTGLGIRRYTAGRIALAPTALHRAEKAADIKAHPESAATQEKLPDQKGNRHWTEENATVSEADVKADREAREEKPSGKAQDKKA</sequence>
<reference evidence="2 3" key="1">
    <citation type="submission" date="2015-01" db="EMBL/GenBank/DDBJ databases">
        <title>The Genome Sequence of Cladophialophora immunda CBS83496.</title>
        <authorList>
            <consortium name="The Broad Institute Genomics Platform"/>
            <person name="Cuomo C."/>
            <person name="de Hoog S."/>
            <person name="Gorbushina A."/>
            <person name="Stielow B."/>
            <person name="Teixiera M."/>
            <person name="Abouelleil A."/>
            <person name="Chapman S.B."/>
            <person name="Priest M."/>
            <person name="Young S.K."/>
            <person name="Wortman J."/>
            <person name="Nusbaum C."/>
            <person name="Birren B."/>
        </authorList>
    </citation>
    <scope>NUCLEOTIDE SEQUENCE [LARGE SCALE GENOMIC DNA]</scope>
    <source>
        <strain evidence="2 3">CBS 83496</strain>
    </source>
</reference>
<dbReference type="VEuPathDB" id="FungiDB:PV07_08222"/>
<dbReference type="RefSeq" id="XP_016248784.1">
    <property type="nucleotide sequence ID" value="XM_016395365.1"/>
</dbReference>
<gene>
    <name evidence="2" type="ORF">PV07_08222</name>
</gene>
<dbReference type="GeneID" id="27347416"/>
<dbReference type="HOGENOM" id="CLU_165606_0_0_1"/>
<feature type="region of interest" description="Disordered" evidence="1">
    <location>
        <begin position="42"/>
        <end position="100"/>
    </location>
</feature>
<organism evidence="2 3">
    <name type="scientific">Cladophialophora immunda</name>
    <dbReference type="NCBI Taxonomy" id="569365"/>
    <lineage>
        <taxon>Eukaryota</taxon>
        <taxon>Fungi</taxon>
        <taxon>Dikarya</taxon>
        <taxon>Ascomycota</taxon>
        <taxon>Pezizomycotina</taxon>
        <taxon>Eurotiomycetes</taxon>
        <taxon>Chaetothyriomycetidae</taxon>
        <taxon>Chaetothyriales</taxon>
        <taxon>Herpotrichiellaceae</taxon>
        <taxon>Cladophialophora</taxon>
    </lineage>
</organism>
<evidence type="ECO:0000256" key="1">
    <source>
        <dbReference type="SAM" id="MobiDB-lite"/>
    </source>
</evidence>
<protein>
    <submittedName>
        <fullName evidence="2">Uncharacterized protein</fullName>
    </submittedName>
</protein>